<keyword evidence="10" id="KW-0943">RNA-mediated gene silencing</keyword>
<keyword evidence="9" id="KW-0694">RNA-binding</keyword>
<proteinExistence type="inferred from homology"/>
<keyword evidence="15" id="KW-1185">Reference proteome</keyword>
<dbReference type="InterPro" id="IPR041679">
    <property type="entry name" value="DNA2/NAM7-like_C"/>
</dbReference>
<organism evidence="14 15">
    <name type="scientific">Bugula neritina</name>
    <name type="common">Brown bryozoan</name>
    <name type="synonym">Sertularia neritina</name>
    <dbReference type="NCBI Taxonomy" id="10212"/>
    <lineage>
        <taxon>Eukaryota</taxon>
        <taxon>Metazoa</taxon>
        <taxon>Spiralia</taxon>
        <taxon>Lophotrochozoa</taxon>
        <taxon>Bryozoa</taxon>
        <taxon>Gymnolaemata</taxon>
        <taxon>Cheilostomatida</taxon>
        <taxon>Flustrina</taxon>
        <taxon>Buguloidea</taxon>
        <taxon>Bugulidae</taxon>
        <taxon>Bugula</taxon>
    </lineage>
</organism>
<keyword evidence="8" id="KW-0067">ATP-binding</keyword>
<keyword evidence="5" id="KW-0547">Nucleotide-binding</keyword>
<comment type="similarity">
    <text evidence="2">Belongs to the DNA2/NAM7 helicase family. SDE3 subfamily.</text>
</comment>
<evidence type="ECO:0000256" key="11">
    <source>
        <dbReference type="ARBA" id="ARBA00047984"/>
    </source>
</evidence>
<dbReference type="GO" id="GO:0003724">
    <property type="term" value="F:RNA helicase activity"/>
    <property type="evidence" value="ECO:0007669"/>
    <property type="project" value="UniProtKB-EC"/>
</dbReference>
<keyword evidence="12" id="KW-0479">Metal-binding</keyword>
<comment type="caution">
    <text evidence="14">The sequence shown here is derived from an EMBL/GenBank/DDBJ whole genome shotgun (WGS) entry which is preliminary data.</text>
</comment>
<dbReference type="PROSITE" id="PS00028">
    <property type="entry name" value="ZINC_FINGER_C2H2_1"/>
    <property type="match status" value="1"/>
</dbReference>
<dbReference type="PROSITE" id="PS50157">
    <property type="entry name" value="ZINC_FINGER_C2H2_2"/>
    <property type="match status" value="1"/>
</dbReference>
<dbReference type="SUPFAM" id="SSF52540">
    <property type="entry name" value="P-loop containing nucleoside triphosphate hydrolases"/>
    <property type="match status" value="1"/>
</dbReference>
<dbReference type="SMART" id="SM00355">
    <property type="entry name" value="ZnF_C2H2"/>
    <property type="match status" value="1"/>
</dbReference>
<evidence type="ECO:0000256" key="8">
    <source>
        <dbReference type="ARBA" id="ARBA00022840"/>
    </source>
</evidence>
<evidence type="ECO:0000256" key="3">
    <source>
        <dbReference type="ARBA" id="ARBA00012552"/>
    </source>
</evidence>
<dbReference type="Gene3D" id="3.40.50.300">
    <property type="entry name" value="P-loop containing nucleotide triphosphate hydrolases"/>
    <property type="match status" value="2"/>
</dbReference>
<evidence type="ECO:0000256" key="9">
    <source>
        <dbReference type="ARBA" id="ARBA00022884"/>
    </source>
</evidence>
<evidence type="ECO:0000256" key="2">
    <source>
        <dbReference type="ARBA" id="ARBA00005601"/>
    </source>
</evidence>
<evidence type="ECO:0000256" key="12">
    <source>
        <dbReference type="PROSITE-ProRule" id="PRU00042"/>
    </source>
</evidence>
<dbReference type="InterPro" id="IPR041677">
    <property type="entry name" value="DNA2/NAM7_AAA_11"/>
</dbReference>
<sequence>MVCPYTCDVCDLRFSDYPSMLEHVKERRHIFRKKKSEYIASRPKLLGSASGVKVSFVNDALESDAVLHLSGEVDQSQSLKVVVTNTYNSSSLKINSCAKIESLSSVAIEMQDHLQGVILNPKERHEIEMSVKSDHIGRFRIPLELSFSRAQSFRLLREILYQCVSDQQLFEELKPNRPYLKPKVKLPDFHHFIPSDSQPDIKKNYALERVINLENYSIPNYIYQSIDVACHAPGNDRIEVLLNKLKLQSLTFDNYSCIFNKLLYFEEIQMWDDVAHYAMYDVQLRKSSRERFFQLNVYKEFPNSKILACASQNAAADLLIKRLLDHIPKDEILRLNALSRPYGEVDPQVKSVSNYRAVCSQELSDLCKDGDMIAEYPSRNTLMRKRVIVSTLVTSGRLVSADMRSHFTHIFIDEAGQATEPEAVIPISGLLDIKIGQLVLVGDPQQLGPVIRSPIASKARLGISLLERLMSYDIYQRDARSGHFNQNYVTKLVRSFRSHPDILEVPNSCFYENELQACANRMQREKFCNWEGLPSKNFPLIFHGVDGKEEQEDKSPSWFNRFEVMQVLSYAQDLLKCKSLKVTPDHIGIISPYHQQVKKITQALKTADSRNEGTCLNLAKIKVGSVERFQGDERDAIIISTVRSQESFLTHDRDFKIGFVGNPKRFNVAVTRAKALLIVIGNPAILRKDKNWFRLLMHIEEGGGYTGSPLPEDISADESCGYVSGYSNESGYGETNGILEHVEPEMSHNEREIS</sequence>
<gene>
    <name evidence="14" type="ORF">EB796_021751</name>
</gene>
<dbReference type="CDD" id="cd18808">
    <property type="entry name" value="SF1_C_Upf1"/>
    <property type="match status" value="1"/>
</dbReference>
<dbReference type="FunFam" id="3.40.50.300:FF:000608">
    <property type="entry name" value="Mov10 RISC complex RNA helicase"/>
    <property type="match status" value="1"/>
</dbReference>
<dbReference type="InterPro" id="IPR027417">
    <property type="entry name" value="P-loop_NTPase"/>
</dbReference>
<keyword evidence="7" id="KW-0347">Helicase</keyword>
<evidence type="ECO:0000313" key="15">
    <source>
        <dbReference type="Proteomes" id="UP000593567"/>
    </source>
</evidence>
<keyword evidence="12" id="KW-0863">Zinc-finger</keyword>
<dbReference type="AlphaFoldDB" id="A0A7J7J2N7"/>
<keyword evidence="4" id="KW-0963">Cytoplasm</keyword>
<dbReference type="GO" id="GO:0008270">
    <property type="term" value="F:zinc ion binding"/>
    <property type="evidence" value="ECO:0007669"/>
    <property type="project" value="UniProtKB-KW"/>
</dbReference>
<keyword evidence="6" id="KW-0378">Hydrolase</keyword>
<name>A0A7J7J2N7_BUGNE</name>
<dbReference type="Pfam" id="PF13086">
    <property type="entry name" value="AAA_11"/>
    <property type="match status" value="1"/>
</dbReference>
<evidence type="ECO:0000313" key="14">
    <source>
        <dbReference type="EMBL" id="KAF6019931.1"/>
    </source>
</evidence>
<dbReference type="PANTHER" id="PTHR45418">
    <property type="entry name" value="CANCER/TESTIS ANTIGEN 55"/>
    <property type="match status" value="1"/>
</dbReference>
<dbReference type="InterPro" id="IPR047187">
    <property type="entry name" value="SF1_C_Upf1"/>
</dbReference>
<evidence type="ECO:0000256" key="5">
    <source>
        <dbReference type="ARBA" id="ARBA00022741"/>
    </source>
</evidence>
<dbReference type="GO" id="GO:0016787">
    <property type="term" value="F:hydrolase activity"/>
    <property type="evidence" value="ECO:0007669"/>
    <property type="project" value="UniProtKB-KW"/>
</dbReference>
<protein>
    <recommendedName>
        <fullName evidence="3">RNA helicase</fullName>
        <ecNumber evidence="3">3.6.4.13</ecNumber>
    </recommendedName>
</protein>
<comment type="catalytic activity">
    <reaction evidence="11">
        <text>ATP + H2O = ADP + phosphate + H(+)</text>
        <dbReference type="Rhea" id="RHEA:13065"/>
        <dbReference type="ChEBI" id="CHEBI:15377"/>
        <dbReference type="ChEBI" id="CHEBI:15378"/>
        <dbReference type="ChEBI" id="CHEBI:30616"/>
        <dbReference type="ChEBI" id="CHEBI:43474"/>
        <dbReference type="ChEBI" id="CHEBI:456216"/>
        <dbReference type="EC" id="3.6.4.13"/>
    </reaction>
</comment>
<dbReference type="EMBL" id="VXIV02003204">
    <property type="protein sequence ID" value="KAF6019931.1"/>
    <property type="molecule type" value="Genomic_DNA"/>
</dbReference>
<keyword evidence="12" id="KW-0862">Zinc</keyword>
<dbReference type="GO" id="GO:0005524">
    <property type="term" value="F:ATP binding"/>
    <property type="evidence" value="ECO:0007669"/>
    <property type="project" value="UniProtKB-KW"/>
</dbReference>
<dbReference type="Pfam" id="PF13087">
    <property type="entry name" value="AAA_12"/>
    <property type="match status" value="1"/>
</dbReference>
<dbReference type="GO" id="GO:0036464">
    <property type="term" value="C:cytoplasmic ribonucleoprotein granule"/>
    <property type="evidence" value="ECO:0007669"/>
    <property type="project" value="UniProtKB-SubCell"/>
</dbReference>
<evidence type="ECO:0000256" key="7">
    <source>
        <dbReference type="ARBA" id="ARBA00022806"/>
    </source>
</evidence>
<feature type="domain" description="C2H2-type" evidence="13">
    <location>
        <begin position="5"/>
        <end position="34"/>
    </location>
</feature>
<evidence type="ECO:0000259" key="13">
    <source>
        <dbReference type="PROSITE" id="PS50157"/>
    </source>
</evidence>
<accession>A0A7J7J2N7</accession>
<evidence type="ECO:0000256" key="10">
    <source>
        <dbReference type="ARBA" id="ARBA00023158"/>
    </source>
</evidence>
<evidence type="ECO:0000256" key="4">
    <source>
        <dbReference type="ARBA" id="ARBA00022490"/>
    </source>
</evidence>
<evidence type="ECO:0000256" key="6">
    <source>
        <dbReference type="ARBA" id="ARBA00022801"/>
    </source>
</evidence>
<reference evidence="14" key="1">
    <citation type="submission" date="2020-06" db="EMBL/GenBank/DDBJ databases">
        <title>Draft genome of Bugula neritina, a colonial animal packing powerful symbionts and potential medicines.</title>
        <authorList>
            <person name="Rayko M."/>
        </authorList>
    </citation>
    <scope>NUCLEOTIDE SEQUENCE [LARGE SCALE GENOMIC DNA]</scope>
    <source>
        <strain evidence="14">Kwan_BN1</strain>
    </source>
</reference>
<dbReference type="PANTHER" id="PTHR45418:SF1">
    <property type="entry name" value="CANCER_TESTIS ANTIGEN 55"/>
    <property type="match status" value="1"/>
</dbReference>
<dbReference type="GO" id="GO:0003723">
    <property type="term" value="F:RNA binding"/>
    <property type="evidence" value="ECO:0007669"/>
    <property type="project" value="UniProtKB-KW"/>
</dbReference>
<dbReference type="InterPro" id="IPR049079">
    <property type="entry name" value="Mov-10_helical"/>
</dbReference>
<dbReference type="GO" id="GO:0031047">
    <property type="term" value="P:regulatory ncRNA-mediated gene silencing"/>
    <property type="evidence" value="ECO:0007669"/>
    <property type="project" value="UniProtKB-KW"/>
</dbReference>
<dbReference type="EC" id="3.6.4.13" evidence="3"/>
<dbReference type="InterPro" id="IPR013087">
    <property type="entry name" value="Znf_C2H2_type"/>
</dbReference>
<comment type="subcellular location">
    <subcellularLocation>
        <location evidence="1">Cytoplasm</location>
        <location evidence="1">Cytoplasmic ribonucleoprotein granule</location>
    </subcellularLocation>
</comment>
<dbReference type="Pfam" id="PF21635">
    <property type="entry name" value="Mov-10_helical"/>
    <property type="match status" value="1"/>
</dbReference>
<dbReference type="OrthoDB" id="6513042at2759"/>
<dbReference type="Proteomes" id="UP000593567">
    <property type="component" value="Unassembled WGS sequence"/>
</dbReference>
<evidence type="ECO:0000256" key="1">
    <source>
        <dbReference type="ARBA" id="ARBA00004331"/>
    </source>
</evidence>